<evidence type="ECO:0000256" key="3">
    <source>
        <dbReference type="ARBA" id="ARBA00011738"/>
    </source>
</evidence>
<comment type="cofactor">
    <cofactor evidence="1 7">
        <name>FAD</name>
        <dbReference type="ChEBI" id="CHEBI:57692"/>
    </cofactor>
</comment>
<dbReference type="InterPro" id="IPR037069">
    <property type="entry name" value="AcylCoA_DH/ox_N_sf"/>
</dbReference>
<dbReference type="Pfam" id="PF02770">
    <property type="entry name" value="Acyl-CoA_dh_M"/>
    <property type="match status" value="1"/>
</dbReference>
<keyword evidence="6 7" id="KW-0560">Oxidoreductase</keyword>
<evidence type="ECO:0000256" key="7">
    <source>
        <dbReference type="RuleBase" id="RU362125"/>
    </source>
</evidence>
<dbReference type="InterPro" id="IPR006091">
    <property type="entry name" value="Acyl-CoA_Oxase/DH_mid-dom"/>
</dbReference>
<dbReference type="Gene3D" id="1.10.540.10">
    <property type="entry name" value="Acyl-CoA dehydrogenase/oxidase, N-terminal domain"/>
    <property type="match status" value="1"/>
</dbReference>
<gene>
    <name evidence="11" type="ORF">GCM10020366_42500</name>
</gene>
<feature type="domain" description="Acyl-CoA oxidase/dehydrogenase middle" evidence="9">
    <location>
        <begin position="133"/>
        <end position="235"/>
    </location>
</feature>
<evidence type="ECO:0000256" key="4">
    <source>
        <dbReference type="ARBA" id="ARBA00022630"/>
    </source>
</evidence>
<reference evidence="12" key="1">
    <citation type="journal article" date="2019" name="Int. J. Syst. Evol. Microbiol.">
        <title>The Global Catalogue of Microorganisms (GCM) 10K type strain sequencing project: providing services to taxonomists for standard genome sequencing and annotation.</title>
        <authorList>
            <consortium name="The Broad Institute Genomics Platform"/>
            <consortium name="The Broad Institute Genome Sequencing Center for Infectious Disease"/>
            <person name="Wu L."/>
            <person name="Ma J."/>
        </authorList>
    </citation>
    <scope>NUCLEOTIDE SEQUENCE [LARGE SCALE GENOMIC DNA]</scope>
    <source>
        <strain evidence="12">JCM 9687</strain>
    </source>
</reference>
<sequence length="402" mass="44308">MEFGYDARTEEYRGRLAEFVDEHIYPSEPVLHEQLAAAGDPWAHAPIIEDLKAKAKEAGLWNLFLPGEHGAGLTNLQYAPLAEIMGRSPHLAPEVFNCSAPDTGNMEVLAEFGTDAQRERWLRPLLDGEIRSAFCMTEPDVASSDATNIGTRIVRDGDHYVINGRKWWSSGAMSPRCKILIVMGKSDPDAERHRQQSQILVPVDTPGVRIERGMHVFGYHDGDHGGHAEIVFDDVRVPAENIISGEGEGFAIAQARLGPGRIHHCMRAIGMAERALELMCRRALARSAFGGPIADQGVVQQWIADARIAIETNRLLTLKTAWLMDTVGNRGAHTEIQAIKVAVPQMVTSIIDRAIQAHGAAGVSQDTPLASLYAHARTLHIVDGPDEVHRRSLARRELKQYR</sequence>
<dbReference type="InterPro" id="IPR050741">
    <property type="entry name" value="Acyl-CoA_dehydrogenase"/>
</dbReference>
<keyword evidence="12" id="KW-1185">Reference proteome</keyword>
<evidence type="ECO:0000259" key="8">
    <source>
        <dbReference type="Pfam" id="PF00441"/>
    </source>
</evidence>
<comment type="subunit">
    <text evidence="3">Homodimer.</text>
</comment>
<dbReference type="EMBL" id="BAAAYK010000038">
    <property type="protein sequence ID" value="GAA3360848.1"/>
    <property type="molecule type" value="Genomic_DNA"/>
</dbReference>
<dbReference type="InterPro" id="IPR009100">
    <property type="entry name" value="AcylCoA_DH/oxidase_NM_dom_sf"/>
</dbReference>
<accession>A0ABP6RST3</accession>
<dbReference type="InterPro" id="IPR036250">
    <property type="entry name" value="AcylCo_DH-like_C"/>
</dbReference>
<proteinExistence type="inferred from homology"/>
<dbReference type="InterPro" id="IPR009075">
    <property type="entry name" value="AcylCo_DH/oxidase_C"/>
</dbReference>
<evidence type="ECO:0000256" key="6">
    <source>
        <dbReference type="ARBA" id="ARBA00023002"/>
    </source>
</evidence>
<dbReference type="Pfam" id="PF00441">
    <property type="entry name" value="Acyl-CoA_dh_1"/>
    <property type="match status" value="1"/>
</dbReference>
<dbReference type="Proteomes" id="UP001500483">
    <property type="component" value="Unassembled WGS sequence"/>
</dbReference>
<dbReference type="SUPFAM" id="SSF47203">
    <property type="entry name" value="Acyl-CoA dehydrogenase C-terminal domain-like"/>
    <property type="match status" value="1"/>
</dbReference>
<dbReference type="InterPro" id="IPR046373">
    <property type="entry name" value="Acyl-CoA_Oxase/DH_mid-dom_sf"/>
</dbReference>
<evidence type="ECO:0000256" key="2">
    <source>
        <dbReference type="ARBA" id="ARBA00009347"/>
    </source>
</evidence>
<dbReference type="Pfam" id="PF02771">
    <property type="entry name" value="Acyl-CoA_dh_N"/>
    <property type="match status" value="1"/>
</dbReference>
<feature type="domain" description="Acyl-CoA dehydrogenase/oxidase C-terminal" evidence="8">
    <location>
        <begin position="247"/>
        <end position="396"/>
    </location>
</feature>
<evidence type="ECO:0000256" key="5">
    <source>
        <dbReference type="ARBA" id="ARBA00022827"/>
    </source>
</evidence>
<comment type="caution">
    <text evidence="11">The sequence shown here is derived from an EMBL/GenBank/DDBJ whole genome shotgun (WGS) entry which is preliminary data.</text>
</comment>
<comment type="similarity">
    <text evidence="2 7">Belongs to the acyl-CoA dehydrogenase family.</text>
</comment>
<evidence type="ECO:0000259" key="9">
    <source>
        <dbReference type="Pfam" id="PF02770"/>
    </source>
</evidence>
<protein>
    <submittedName>
        <fullName evidence="11">Acyl-CoA dehydrogenase family protein</fullName>
    </submittedName>
</protein>
<evidence type="ECO:0000259" key="10">
    <source>
        <dbReference type="Pfam" id="PF02771"/>
    </source>
</evidence>
<organism evidence="11 12">
    <name type="scientific">Saccharopolyspora gregorii</name>
    <dbReference type="NCBI Taxonomy" id="33914"/>
    <lineage>
        <taxon>Bacteria</taxon>
        <taxon>Bacillati</taxon>
        <taxon>Actinomycetota</taxon>
        <taxon>Actinomycetes</taxon>
        <taxon>Pseudonocardiales</taxon>
        <taxon>Pseudonocardiaceae</taxon>
        <taxon>Saccharopolyspora</taxon>
    </lineage>
</organism>
<keyword evidence="4 7" id="KW-0285">Flavoprotein</keyword>
<evidence type="ECO:0000313" key="11">
    <source>
        <dbReference type="EMBL" id="GAA3360848.1"/>
    </source>
</evidence>
<name>A0ABP6RST3_9PSEU</name>
<evidence type="ECO:0000256" key="1">
    <source>
        <dbReference type="ARBA" id="ARBA00001974"/>
    </source>
</evidence>
<dbReference type="InterPro" id="IPR013786">
    <property type="entry name" value="AcylCoA_DH/ox_N"/>
</dbReference>
<dbReference type="PANTHER" id="PTHR48083">
    <property type="entry name" value="MEDIUM-CHAIN SPECIFIC ACYL-COA DEHYDROGENASE, MITOCHONDRIAL-RELATED"/>
    <property type="match status" value="1"/>
</dbReference>
<dbReference type="RefSeq" id="WP_258341909.1">
    <property type="nucleotide sequence ID" value="NZ_BAAAYK010000038.1"/>
</dbReference>
<evidence type="ECO:0000313" key="12">
    <source>
        <dbReference type="Proteomes" id="UP001500483"/>
    </source>
</evidence>
<dbReference type="Gene3D" id="1.20.140.10">
    <property type="entry name" value="Butyryl-CoA Dehydrogenase, subunit A, domain 3"/>
    <property type="match status" value="1"/>
</dbReference>
<feature type="domain" description="Acyl-CoA dehydrogenase/oxidase N-terminal" evidence="10">
    <location>
        <begin position="10"/>
        <end position="129"/>
    </location>
</feature>
<keyword evidence="5 7" id="KW-0274">FAD</keyword>
<dbReference type="PANTHER" id="PTHR48083:SF13">
    <property type="entry name" value="ACYL-COA DEHYDROGENASE FAMILY MEMBER 11"/>
    <property type="match status" value="1"/>
</dbReference>
<dbReference type="SUPFAM" id="SSF56645">
    <property type="entry name" value="Acyl-CoA dehydrogenase NM domain-like"/>
    <property type="match status" value="1"/>
</dbReference>
<dbReference type="Gene3D" id="2.40.110.10">
    <property type="entry name" value="Butyryl-CoA Dehydrogenase, subunit A, domain 2"/>
    <property type="match status" value="1"/>
</dbReference>